<name>A0AAV6UIR2_9ARAC</name>
<dbReference type="GO" id="GO:0003729">
    <property type="term" value="F:mRNA binding"/>
    <property type="evidence" value="ECO:0007669"/>
    <property type="project" value="InterPro"/>
</dbReference>
<evidence type="ECO:0000256" key="5">
    <source>
        <dbReference type="SAM" id="MobiDB-lite"/>
    </source>
</evidence>
<dbReference type="GO" id="GO:0033962">
    <property type="term" value="P:P-body assembly"/>
    <property type="evidence" value="ECO:0007669"/>
    <property type="project" value="TreeGrafter"/>
</dbReference>
<dbReference type="SMART" id="SM01271">
    <property type="entry name" value="LSM14"/>
    <property type="match status" value="1"/>
</dbReference>
<dbReference type="Proteomes" id="UP000827092">
    <property type="component" value="Unassembled WGS sequence"/>
</dbReference>
<reference evidence="8 9" key="1">
    <citation type="journal article" date="2022" name="Nat. Ecol. Evol.">
        <title>A masculinizing supergene underlies an exaggerated male reproductive morph in a spider.</title>
        <authorList>
            <person name="Hendrickx F."/>
            <person name="De Corte Z."/>
            <person name="Sonet G."/>
            <person name="Van Belleghem S.M."/>
            <person name="Kostlbacher S."/>
            <person name="Vangestel C."/>
        </authorList>
    </citation>
    <scope>NUCLEOTIDE SEQUENCE [LARGE SCALE GENOMIC DNA]</scope>
    <source>
        <strain evidence="8">W744_W776</strain>
    </source>
</reference>
<comment type="caution">
    <text evidence="8">The sequence shown here is derived from an EMBL/GenBank/DDBJ whole genome shotgun (WGS) entry which is preliminary data.</text>
</comment>
<dbReference type="InterPro" id="IPR025762">
    <property type="entry name" value="DFDF"/>
</dbReference>
<dbReference type="PANTHER" id="PTHR13612">
    <property type="entry name" value="ENHANCER OF MRNA-DECAPPING PROTEIN 3"/>
    <property type="match status" value="1"/>
</dbReference>
<gene>
    <name evidence="8" type="ORF">JTE90_005640</name>
</gene>
<dbReference type="CDD" id="cd01737">
    <property type="entry name" value="LSm16_N"/>
    <property type="match status" value="1"/>
</dbReference>
<dbReference type="PANTHER" id="PTHR13612:SF0">
    <property type="entry name" value="ENHANCER OF MRNA-DECAPPING PROTEIN 3"/>
    <property type="match status" value="1"/>
</dbReference>
<dbReference type="Gene3D" id="3.40.50.10260">
    <property type="entry name" value="YjeF N-terminal domain"/>
    <property type="match status" value="1"/>
</dbReference>
<sequence length="455" mass="49910">MSGMWLGSIVSVDCGNVLGVFQGEISNVDGCNQTISLINVSRNSVKCQVPEVTLSTLDIKNLKLIESTANRDFKHNNTNNFENTPAKESSSLSSNGHNANFQASEDNQKKKGENKKKGRSKGVDVKKFMKEKDEACFNVAVDSEVLDIDFDFEKNLALFDKRAVFDEINALSKSDHIRLVDCNKRGETKYRHDENVLASDLPILKQISLPGACTQEYVTDTGLVVPSVSIDFKKKLYKKGEEAGHKEIVRMEMIGRAACEMVLHLVGGSHRLNPQNNHQRPTVVILSGSHIQGAQAVNCGRHLANHCAIVTILSPPQKADTHSLLSSELKLFNMSCGKTVHSVSDLPPTVDIIVDALQSYENPQQTTFTASARQWAKQTKAPVLSLDPSPEMDSSFKPNFILSPGLPFPFRSDGCSIHICDVGLPSGVFKNAGCSYSSPFGSKFVIPLYPRIENS</sequence>
<evidence type="ECO:0000259" key="6">
    <source>
        <dbReference type="PROSITE" id="PS51385"/>
    </source>
</evidence>
<dbReference type="Gene3D" id="2.30.30.100">
    <property type="match status" value="1"/>
</dbReference>
<dbReference type="InterPro" id="IPR004443">
    <property type="entry name" value="YjeF_N_dom"/>
</dbReference>
<dbReference type="EMBL" id="JAFNEN010000412">
    <property type="protein sequence ID" value="KAG8183654.1"/>
    <property type="molecule type" value="Genomic_DNA"/>
</dbReference>
<evidence type="ECO:0000256" key="4">
    <source>
        <dbReference type="ARBA" id="ARBA00022490"/>
    </source>
</evidence>
<evidence type="ECO:0000256" key="1">
    <source>
        <dbReference type="ARBA" id="ARBA00004201"/>
    </source>
</evidence>
<proteinExistence type="inferred from homology"/>
<comment type="similarity">
    <text evidence="2">Belongs to the EDC3 family.</text>
</comment>
<evidence type="ECO:0000313" key="9">
    <source>
        <dbReference type="Proteomes" id="UP000827092"/>
    </source>
</evidence>
<dbReference type="InterPro" id="IPR036652">
    <property type="entry name" value="YjeF_N_dom_sf"/>
</dbReference>
<dbReference type="GO" id="GO:0031087">
    <property type="term" value="P:deadenylation-independent decapping of nuclear-transcribed mRNA"/>
    <property type="evidence" value="ECO:0007669"/>
    <property type="project" value="InterPro"/>
</dbReference>
<dbReference type="FunFam" id="2.30.30.100:FF:000026">
    <property type="entry name" value="Enhancer of mRNA-decapping protein 3"/>
    <property type="match status" value="1"/>
</dbReference>
<evidence type="ECO:0000256" key="3">
    <source>
        <dbReference type="ARBA" id="ARBA00015797"/>
    </source>
</evidence>
<dbReference type="AlphaFoldDB" id="A0AAV6UIR2"/>
<dbReference type="PROSITE" id="PS51512">
    <property type="entry name" value="DFDF"/>
    <property type="match status" value="1"/>
</dbReference>
<dbReference type="GO" id="GO:0000932">
    <property type="term" value="C:P-body"/>
    <property type="evidence" value="ECO:0007669"/>
    <property type="project" value="UniProtKB-SubCell"/>
</dbReference>
<feature type="region of interest" description="Disordered" evidence="5">
    <location>
        <begin position="73"/>
        <end position="121"/>
    </location>
</feature>
<dbReference type="InterPro" id="IPR025609">
    <property type="entry name" value="Lsm14-like_N"/>
</dbReference>
<keyword evidence="9" id="KW-1185">Reference proteome</keyword>
<comment type="subcellular location">
    <subcellularLocation>
        <location evidence="1">Cytoplasm</location>
        <location evidence="1">P-body</location>
    </subcellularLocation>
</comment>
<evidence type="ECO:0000256" key="2">
    <source>
        <dbReference type="ARBA" id="ARBA00006610"/>
    </source>
</evidence>
<evidence type="ECO:0000259" key="7">
    <source>
        <dbReference type="PROSITE" id="PS51512"/>
    </source>
</evidence>
<feature type="compositionally biased region" description="Polar residues" evidence="5">
    <location>
        <begin position="76"/>
        <end position="105"/>
    </location>
</feature>
<accession>A0AAV6UIR2</accession>
<dbReference type="Pfam" id="PF09532">
    <property type="entry name" value="FDF"/>
    <property type="match status" value="1"/>
</dbReference>
<dbReference type="SMART" id="SM01199">
    <property type="entry name" value="FDF"/>
    <property type="match status" value="1"/>
</dbReference>
<dbReference type="SUPFAM" id="SSF64153">
    <property type="entry name" value="YjeF N-terminal domain-like"/>
    <property type="match status" value="1"/>
</dbReference>
<dbReference type="PROSITE" id="PS51385">
    <property type="entry name" value="YJEF_N"/>
    <property type="match status" value="1"/>
</dbReference>
<keyword evidence="4" id="KW-0963">Cytoplasm</keyword>
<feature type="domain" description="YjeF N-terminal" evidence="6">
    <location>
        <begin position="229"/>
        <end position="430"/>
    </location>
</feature>
<dbReference type="Pfam" id="PF03853">
    <property type="entry name" value="YjeF_N"/>
    <property type="match status" value="1"/>
</dbReference>
<dbReference type="InterPro" id="IPR034107">
    <property type="entry name" value="Lsm16_N"/>
</dbReference>
<feature type="domain" description="DFDF" evidence="7">
    <location>
        <begin position="138"/>
        <end position="174"/>
    </location>
</feature>
<dbReference type="InterPro" id="IPR019050">
    <property type="entry name" value="FDF_dom"/>
</dbReference>
<evidence type="ECO:0000313" key="8">
    <source>
        <dbReference type="EMBL" id="KAG8183654.1"/>
    </source>
</evidence>
<organism evidence="8 9">
    <name type="scientific">Oedothorax gibbosus</name>
    <dbReference type="NCBI Taxonomy" id="931172"/>
    <lineage>
        <taxon>Eukaryota</taxon>
        <taxon>Metazoa</taxon>
        <taxon>Ecdysozoa</taxon>
        <taxon>Arthropoda</taxon>
        <taxon>Chelicerata</taxon>
        <taxon>Arachnida</taxon>
        <taxon>Araneae</taxon>
        <taxon>Araneomorphae</taxon>
        <taxon>Entelegynae</taxon>
        <taxon>Araneoidea</taxon>
        <taxon>Linyphiidae</taxon>
        <taxon>Erigoninae</taxon>
        <taxon>Oedothorax</taxon>
    </lineage>
</organism>
<protein>
    <recommendedName>
        <fullName evidence="3">Enhancer of mRNA-decapping protein 3</fullName>
    </recommendedName>
</protein>